<evidence type="ECO:0000256" key="2">
    <source>
        <dbReference type="ARBA" id="ARBA00035108"/>
    </source>
</evidence>
<keyword evidence="5" id="KW-1185">Reference proteome</keyword>
<dbReference type="RefSeq" id="WP_237821377.1">
    <property type="nucleotide sequence ID" value="NZ_JAKLTQ010000008.1"/>
</dbReference>
<protein>
    <submittedName>
        <fullName evidence="4">GvpL/GvpF family gas vesicle protein</fullName>
    </submittedName>
</protein>
<accession>A0ABS9L8D6</accession>
<evidence type="ECO:0000256" key="1">
    <source>
        <dbReference type="ARBA" id="ARBA00022987"/>
    </source>
</evidence>
<proteinExistence type="inferred from homology"/>
<organism evidence="4 5">
    <name type="scientific">Arthrobacter hankyongi</name>
    <dbReference type="NCBI Taxonomy" id="2904801"/>
    <lineage>
        <taxon>Bacteria</taxon>
        <taxon>Bacillati</taxon>
        <taxon>Actinomycetota</taxon>
        <taxon>Actinomycetes</taxon>
        <taxon>Micrococcales</taxon>
        <taxon>Micrococcaceae</taxon>
        <taxon>Arthrobacter</taxon>
    </lineage>
</organism>
<dbReference type="EMBL" id="JAKLTQ010000008">
    <property type="protein sequence ID" value="MCG2622762.1"/>
    <property type="molecule type" value="Genomic_DNA"/>
</dbReference>
<dbReference type="Pfam" id="PF06386">
    <property type="entry name" value="GvpL_GvpF"/>
    <property type="match status" value="1"/>
</dbReference>
<keyword evidence="1" id="KW-0304">Gas vesicle</keyword>
<name>A0ABS9L8D6_9MICC</name>
<dbReference type="PANTHER" id="PTHR36852:SF1">
    <property type="entry name" value="PROTEIN GVPL 2"/>
    <property type="match status" value="1"/>
</dbReference>
<comment type="similarity">
    <text evidence="3">Belongs to the gas vesicle GvpF/GvpL family.</text>
</comment>
<dbReference type="Proteomes" id="UP001165368">
    <property type="component" value="Unassembled WGS sequence"/>
</dbReference>
<reference evidence="4" key="1">
    <citation type="submission" date="2022-01" db="EMBL/GenBank/DDBJ databases">
        <authorList>
            <person name="Jo J.-H."/>
            <person name="Im W.-T."/>
        </authorList>
    </citation>
    <scope>NUCLEOTIDE SEQUENCE</scope>
    <source>
        <strain evidence="4">I2-34</strain>
    </source>
</reference>
<gene>
    <name evidence="4" type="ORF">LVY72_12710</name>
</gene>
<evidence type="ECO:0000256" key="3">
    <source>
        <dbReference type="ARBA" id="ARBA00035643"/>
    </source>
</evidence>
<comment type="subcellular location">
    <subcellularLocation>
        <location evidence="2">Gas vesicle</location>
    </subcellularLocation>
</comment>
<comment type="caution">
    <text evidence="4">The sequence shown here is derived from an EMBL/GenBank/DDBJ whole genome shotgun (WGS) entry which is preliminary data.</text>
</comment>
<evidence type="ECO:0000313" key="4">
    <source>
        <dbReference type="EMBL" id="MCG2622762.1"/>
    </source>
</evidence>
<sequence>MKEDPISQMPSQYVYGIVPSEFIVPSDLSGVKGHPVETCVAGDFAAVVTPIEDVESLGTPDDLLAHSAVLDRIAAAGPVLPMVFGTVVPDAEVLTDQVLPSMQDVYAAGLRRVRDAAQFTVRARYVRDVALAEIVSENPEVARLREATAGLSEEASHFDRIRLGELVVEDLRRKAAGDSDVIVNALAPLARETVTREAGHADDVVELAALVDQDSQQRFEQAVENLAKNAVGRITFRLLGPQAPYDFVGEV</sequence>
<dbReference type="PANTHER" id="PTHR36852">
    <property type="entry name" value="PROTEIN GVPL 2"/>
    <property type="match status" value="1"/>
</dbReference>
<dbReference type="InterPro" id="IPR009430">
    <property type="entry name" value="GvpL/GvpF"/>
</dbReference>
<evidence type="ECO:0000313" key="5">
    <source>
        <dbReference type="Proteomes" id="UP001165368"/>
    </source>
</evidence>